<feature type="domain" description="Transposase IS200-like" evidence="1">
    <location>
        <begin position="11"/>
        <end position="129"/>
    </location>
</feature>
<accession>A0A9D0YYJ1</accession>
<dbReference type="PANTHER" id="PTHR33360">
    <property type="entry name" value="TRANSPOSASE FOR INSERTION SEQUENCE ELEMENT IS200"/>
    <property type="match status" value="1"/>
</dbReference>
<gene>
    <name evidence="2" type="primary">tnpA</name>
    <name evidence="2" type="ORF">IAC85_00015</name>
</gene>
<sequence length="149" mass="17650">MNDIKSLAHTTWNCKYHIVFAPKYRRKVFYTSKRLEIGQILRQLCEWKGVTIIEAEVCPDHIHMLVEIPPKYSVSSFMGFLKGKSSLMIYSKWASARYQYRNREFWCRGYYVDTVGKNTKKIQEYIANQLKEDQLSGQMTLEDFDPFKG</sequence>
<dbReference type="SMART" id="SM01321">
    <property type="entry name" value="Y1_Tnp"/>
    <property type="match status" value="1"/>
</dbReference>
<evidence type="ECO:0000313" key="2">
    <source>
        <dbReference type="EMBL" id="HIQ64104.1"/>
    </source>
</evidence>
<proteinExistence type="predicted"/>
<dbReference type="EMBL" id="DVFU01000001">
    <property type="protein sequence ID" value="HIQ64104.1"/>
    <property type="molecule type" value="Genomic_DNA"/>
</dbReference>
<dbReference type="Gene3D" id="3.30.70.1290">
    <property type="entry name" value="Transposase IS200-like"/>
    <property type="match status" value="1"/>
</dbReference>
<dbReference type="InterPro" id="IPR002686">
    <property type="entry name" value="Transposase_17"/>
</dbReference>
<reference evidence="2" key="1">
    <citation type="submission" date="2020-10" db="EMBL/GenBank/DDBJ databases">
        <authorList>
            <person name="Gilroy R."/>
        </authorList>
    </citation>
    <scope>NUCLEOTIDE SEQUENCE</scope>
    <source>
        <strain evidence="2">CHK165-10780</strain>
    </source>
</reference>
<dbReference type="GO" id="GO:0003677">
    <property type="term" value="F:DNA binding"/>
    <property type="evidence" value="ECO:0007669"/>
    <property type="project" value="InterPro"/>
</dbReference>
<dbReference type="Pfam" id="PF01797">
    <property type="entry name" value="Y1_Tnp"/>
    <property type="match status" value="1"/>
</dbReference>
<dbReference type="AlphaFoldDB" id="A0A9D0YYJ1"/>
<dbReference type="InterPro" id="IPR036515">
    <property type="entry name" value="Transposase_17_sf"/>
</dbReference>
<evidence type="ECO:0000259" key="1">
    <source>
        <dbReference type="SMART" id="SM01321"/>
    </source>
</evidence>
<name>A0A9D0YYJ1_9FIRM</name>
<reference evidence="2" key="2">
    <citation type="journal article" date="2021" name="PeerJ">
        <title>Extensive microbial diversity within the chicken gut microbiome revealed by metagenomics and culture.</title>
        <authorList>
            <person name="Gilroy R."/>
            <person name="Ravi A."/>
            <person name="Getino M."/>
            <person name="Pursley I."/>
            <person name="Horton D.L."/>
            <person name="Alikhan N.F."/>
            <person name="Baker D."/>
            <person name="Gharbi K."/>
            <person name="Hall N."/>
            <person name="Watson M."/>
            <person name="Adriaenssens E.M."/>
            <person name="Foster-Nyarko E."/>
            <person name="Jarju S."/>
            <person name="Secka A."/>
            <person name="Antonio M."/>
            <person name="Oren A."/>
            <person name="Chaudhuri R.R."/>
            <person name="La Ragione R."/>
            <person name="Hildebrand F."/>
            <person name="Pallen M.J."/>
        </authorList>
    </citation>
    <scope>NUCLEOTIDE SEQUENCE</scope>
    <source>
        <strain evidence="2">CHK165-10780</strain>
    </source>
</reference>
<evidence type="ECO:0000313" key="3">
    <source>
        <dbReference type="Proteomes" id="UP000886725"/>
    </source>
</evidence>
<protein>
    <submittedName>
        <fullName evidence="2">IS200/IS605 family transposase</fullName>
    </submittedName>
</protein>
<organism evidence="2 3">
    <name type="scientific">Candidatus Faecenecus gallistercoris</name>
    <dbReference type="NCBI Taxonomy" id="2840793"/>
    <lineage>
        <taxon>Bacteria</taxon>
        <taxon>Bacillati</taxon>
        <taxon>Bacillota</taxon>
        <taxon>Bacillota incertae sedis</taxon>
        <taxon>Candidatus Faecenecus</taxon>
    </lineage>
</organism>
<dbReference type="NCBIfam" id="NF033573">
    <property type="entry name" value="transpos_IS200"/>
    <property type="match status" value="1"/>
</dbReference>
<dbReference type="PANTHER" id="PTHR33360:SF2">
    <property type="entry name" value="TRANSPOSASE FOR INSERTION SEQUENCE ELEMENT IS200"/>
    <property type="match status" value="1"/>
</dbReference>
<dbReference type="Proteomes" id="UP000886725">
    <property type="component" value="Unassembled WGS sequence"/>
</dbReference>
<dbReference type="GO" id="GO:0004803">
    <property type="term" value="F:transposase activity"/>
    <property type="evidence" value="ECO:0007669"/>
    <property type="project" value="InterPro"/>
</dbReference>
<dbReference type="GO" id="GO:0006313">
    <property type="term" value="P:DNA transposition"/>
    <property type="evidence" value="ECO:0007669"/>
    <property type="project" value="InterPro"/>
</dbReference>
<comment type="caution">
    <text evidence="2">The sequence shown here is derived from an EMBL/GenBank/DDBJ whole genome shotgun (WGS) entry which is preliminary data.</text>
</comment>
<dbReference type="SUPFAM" id="SSF143422">
    <property type="entry name" value="Transposase IS200-like"/>
    <property type="match status" value="1"/>
</dbReference>